<name>A0ABQ3YYZ1_9ACTN</name>
<feature type="transmembrane region" description="Helical" evidence="2">
    <location>
        <begin position="6"/>
        <end position="28"/>
    </location>
</feature>
<dbReference type="PANTHER" id="PTHR40761">
    <property type="entry name" value="CONSERVED INTEGRAL MEMBRANE ALANINE VALINE AND LEUCINE RICH PROTEIN-RELATED"/>
    <property type="match status" value="1"/>
</dbReference>
<gene>
    <name evidence="3" type="ORF">Adu01nite_41270</name>
</gene>
<protein>
    <recommendedName>
        <fullName evidence="5">Integral membrane protein</fullName>
    </recommendedName>
</protein>
<dbReference type="Proteomes" id="UP000637628">
    <property type="component" value="Unassembled WGS sequence"/>
</dbReference>
<dbReference type="EMBL" id="BOML01000033">
    <property type="protein sequence ID" value="GIE02777.1"/>
    <property type="molecule type" value="Genomic_DNA"/>
</dbReference>
<evidence type="ECO:0000313" key="3">
    <source>
        <dbReference type="EMBL" id="GIE02777.1"/>
    </source>
</evidence>
<feature type="transmembrane region" description="Helical" evidence="2">
    <location>
        <begin position="69"/>
        <end position="90"/>
    </location>
</feature>
<keyword evidence="4" id="KW-1185">Reference proteome</keyword>
<evidence type="ECO:0008006" key="5">
    <source>
        <dbReference type="Google" id="ProtNLM"/>
    </source>
</evidence>
<reference evidence="3 4" key="1">
    <citation type="submission" date="2021-01" db="EMBL/GenBank/DDBJ databases">
        <title>Whole genome shotgun sequence of Actinoplanes durhamensis NBRC 14914.</title>
        <authorList>
            <person name="Komaki H."/>
            <person name="Tamura T."/>
        </authorList>
    </citation>
    <scope>NUCLEOTIDE SEQUENCE [LARGE SCALE GENOMIC DNA]</scope>
    <source>
        <strain evidence="3 4">NBRC 14914</strain>
    </source>
</reference>
<feature type="transmembrane region" description="Helical" evidence="2">
    <location>
        <begin position="40"/>
        <end position="63"/>
    </location>
</feature>
<feature type="transmembrane region" description="Helical" evidence="2">
    <location>
        <begin position="255"/>
        <end position="278"/>
    </location>
</feature>
<feature type="transmembrane region" description="Helical" evidence="2">
    <location>
        <begin position="128"/>
        <end position="147"/>
    </location>
</feature>
<feature type="transmembrane region" description="Helical" evidence="2">
    <location>
        <begin position="154"/>
        <end position="174"/>
    </location>
</feature>
<feature type="compositionally biased region" description="Basic and acidic residues" evidence="1">
    <location>
        <begin position="384"/>
        <end position="403"/>
    </location>
</feature>
<feature type="region of interest" description="Disordered" evidence="1">
    <location>
        <begin position="355"/>
        <end position="403"/>
    </location>
</feature>
<comment type="caution">
    <text evidence="3">The sequence shown here is derived from an EMBL/GenBank/DDBJ whole genome shotgun (WGS) entry which is preliminary data.</text>
</comment>
<proteinExistence type="predicted"/>
<evidence type="ECO:0000313" key="4">
    <source>
        <dbReference type="Proteomes" id="UP000637628"/>
    </source>
</evidence>
<evidence type="ECO:0000256" key="1">
    <source>
        <dbReference type="SAM" id="MobiDB-lite"/>
    </source>
</evidence>
<feature type="transmembrane region" description="Helical" evidence="2">
    <location>
        <begin position="186"/>
        <end position="210"/>
    </location>
</feature>
<keyword evidence="2" id="KW-0472">Membrane</keyword>
<dbReference type="PANTHER" id="PTHR40761:SF1">
    <property type="entry name" value="CONSERVED INTEGRAL MEMBRANE ALANINE VALINE AND LEUCINE RICH PROTEIN-RELATED"/>
    <property type="match status" value="1"/>
</dbReference>
<sequence length="403" mass="41025">MTPMGWIALALTIFGAFAFAAASILQAIGARRSTGMAKTLGHPLYLLGTLLDLVAWGCSMVALSELAVYLVESVLAGSLAVTVVAARVILKSRLRGIDVVAVAVSVTALTVLAMSAGPQETVETSAELRLAFCGAAVLIALLGWGATKFAPPGVVAGLAGLCLGGAALVGRALTFPAGAFDSFGSGVLAVVTSPLIGALLVFGVAGMVLYADALQRGQVGPVTAVLWIAEVIAPSAVAVTFLGDTVRPGWEMASMGAGLVVVVMAVVLATAPATAATVMAADGRPALEAAPVRPALPAAPAPATIPAAVAAAARAHAERIIWWGAPPIWVPPERVRPALAGRSAPALAWAPPERQPLWAQPQPSDADSTEILRPVAPDFPAHPDVPRFAEPDRLRPWHDLPAA</sequence>
<dbReference type="RefSeq" id="WP_203728496.1">
    <property type="nucleotide sequence ID" value="NZ_BAAATX010000013.1"/>
</dbReference>
<feature type="transmembrane region" description="Helical" evidence="2">
    <location>
        <begin position="222"/>
        <end position="243"/>
    </location>
</feature>
<feature type="transmembrane region" description="Helical" evidence="2">
    <location>
        <begin position="97"/>
        <end position="116"/>
    </location>
</feature>
<accession>A0ABQ3YYZ1</accession>
<keyword evidence="2" id="KW-0812">Transmembrane</keyword>
<keyword evidence="2" id="KW-1133">Transmembrane helix</keyword>
<organism evidence="3 4">
    <name type="scientific">Paractinoplanes durhamensis</name>
    <dbReference type="NCBI Taxonomy" id="113563"/>
    <lineage>
        <taxon>Bacteria</taxon>
        <taxon>Bacillati</taxon>
        <taxon>Actinomycetota</taxon>
        <taxon>Actinomycetes</taxon>
        <taxon>Micromonosporales</taxon>
        <taxon>Micromonosporaceae</taxon>
        <taxon>Paractinoplanes</taxon>
    </lineage>
</organism>
<evidence type="ECO:0000256" key="2">
    <source>
        <dbReference type="SAM" id="Phobius"/>
    </source>
</evidence>